<proteinExistence type="predicted"/>
<organism evidence="1 2">
    <name type="scientific">Ixodes persulcatus</name>
    <name type="common">Taiga tick</name>
    <dbReference type="NCBI Taxonomy" id="34615"/>
    <lineage>
        <taxon>Eukaryota</taxon>
        <taxon>Metazoa</taxon>
        <taxon>Ecdysozoa</taxon>
        <taxon>Arthropoda</taxon>
        <taxon>Chelicerata</taxon>
        <taxon>Arachnida</taxon>
        <taxon>Acari</taxon>
        <taxon>Parasitiformes</taxon>
        <taxon>Ixodida</taxon>
        <taxon>Ixodoidea</taxon>
        <taxon>Ixodidae</taxon>
        <taxon>Ixodinae</taxon>
        <taxon>Ixodes</taxon>
    </lineage>
</organism>
<dbReference type="Proteomes" id="UP000805193">
    <property type="component" value="Unassembled WGS sequence"/>
</dbReference>
<gene>
    <name evidence="1" type="ORF">HPB47_024260</name>
</gene>
<protein>
    <submittedName>
        <fullName evidence="1">Uncharacterized protein</fullName>
    </submittedName>
</protein>
<dbReference type="EMBL" id="JABSTQ010009484">
    <property type="protein sequence ID" value="KAG0428777.1"/>
    <property type="molecule type" value="Genomic_DNA"/>
</dbReference>
<reference evidence="1 2" key="1">
    <citation type="journal article" date="2020" name="Cell">
        <title>Large-Scale Comparative Analyses of Tick Genomes Elucidate Their Genetic Diversity and Vector Capacities.</title>
        <authorList>
            <consortium name="Tick Genome and Microbiome Consortium (TIGMIC)"/>
            <person name="Jia N."/>
            <person name="Wang J."/>
            <person name="Shi W."/>
            <person name="Du L."/>
            <person name="Sun Y."/>
            <person name="Zhan W."/>
            <person name="Jiang J.F."/>
            <person name="Wang Q."/>
            <person name="Zhang B."/>
            <person name="Ji P."/>
            <person name="Bell-Sakyi L."/>
            <person name="Cui X.M."/>
            <person name="Yuan T.T."/>
            <person name="Jiang B.G."/>
            <person name="Yang W.F."/>
            <person name="Lam T.T."/>
            <person name="Chang Q.C."/>
            <person name="Ding S.J."/>
            <person name="Wang X.J."/>
            <person name="Zhu J.G."/>
            <person name="Ruan X.D."/>
            <person name="Zhao L."/>
            <person name="Wei J.T."/>
            <person name="Ye R.Z."/>
            <person name="Que T.C."/>
            <person name="Du C.H."/>
            <person name="Zhou Y.H."/>
            <person name="Cheng J.X."/>
            <person name="Dai P.F."/>
            <person name="Guo W.B."/>
            <person name="Han X.H."/>
            <person name="Huang E.J."/>
            <person name="Li L.F."/>
            <person name="Wei W."/>
            <person name="Gao Y.C."/>
            <person name="Liu J.Z."/>
            <person name="Shao H.Z."/>
            <person name="Wang X."/>
            <person name="Wang C.C."/>
            <person name="Yang T.C."/>
            <person name="Huo Q.B."/>
            <person name="Li W."/>
            <person name="Chen H.Y."/>
            <person name="Chen S.E."/>
            <person name="Zhou L.G."/>
            <person name="Ni X.B."/>
            <person name="Tian J.H."/>
            <person name="Sheng Y."/>
            <person name="Liu T."/>
            <person name="Pan Y.S."/>
            <person name="Xia L.Y."/>
            <person name="Li J."/>
            <person name="Zhao F."/>
            <person name="Cao W.C."/>
        </authorList>
    </citation>
    <scope>NUCLEOTIDE SEQUENCE [LARGE SCALE GENOMIC DNA]</scope>
    <source>
        <strain evidence="1">Iper-2018</strain>
    </source>
</reference>
<comment type="caution">
    <text evidence="1">The sequence shown here is derived from an EMBL/GenBank/DDBJ whole genome shotgun (WGS) entry which is preliminary data.</text>
</comment>
<evidence type="ECO:0000313" key="2">
    <source>
        <dbReference type="Proteomes" id="UP000805193"/>
    </source>
</evidence>
<keyword evidence="2" id="KW-1185">Reference proteome</keyword>
<name>A0AC60Q747_IXOPE</name>
<sequence length="570" mass="63393">MRFLFPGHRYLGPGNPLDNGEPVDEDDSIAREHDRRYSDANTDRDVFAADRDAIHDFASDWADRGSLHSLVGAAGLGVKNFVEEKLLGRSLYGRAMSGRKRSHGECSGSSPDFKKLYGSGVANFVNEALYSGQRARADSSTGNEEEDQSQALHNEGGTGIGSNAENDGIVVQQVLRIPRDQGMVRVHRDSKLLTTWGYVTVLTEITYAHNHTYTGYQTSMSRLPVEYIYLYMTPAHFNMLSDNTRAIKCSAKITPHGIRTPWKTGSSVVQPVNSDMMVYGVSAVGLNLSLDTGMCVPGAGTADNAMYTSNPTEFKDQDHRKLIEKYWGMTMDANFVMTKSDKIPTCMGVPRHNKCYDFIHCADFAPRTNKFVNVYPFKSHIGTPIINYEYEFQNGWIKTCKPYCGNGRMYVAAPTDSLTKMASTLDNDSSSPPGVAQPNKLSPNTEVTQYTNPIEREWGRQGLGPQPNLHTAQPSVGFGIMAVSKKNLDTPGSSDKFQEVAAFFQVDTEIVLHTDIDTINPMETCYPAREQHFEKTNFGMYVPHNRQTHLGHYTYLPKTTSKAFSVPFEP</sequence>
<accession>A0AC60Q747</accession>
<evidence type="ECO:0000313" key="1">
    <source>
        <dbReference type="EMBL" id="KAG0428777.1"/>
    </source>
</evidence>